<dbReference type="EMBL" id="SJDT01000004">
    <property type="protein sequence ID" value="TBW21630.1"/>
    <property type="molecule type" value="Genomic_DNA"/>
</dbReference>
<dbReference type="AlphaFoldDB" id="A0A4Q9V033"/>
<comment type="similarity">
    <text evidence="1">Belongs to the peptidase S16 family.</text>
</comment>
<keyword evidence="1" id="KW-0378">Hydrolase</keyword>
<dbReference type="GO" id="GO:0004252">
    <property type="term" value="F:serine-type endopeptidase activity"/>
    <property type="evidence" value="ECO:0007669"/>
    <property type="project" value="UniProtKB-UniRule"/>
</dbReference>
<keyword evidence="4" id="KW-1185">Reference proteome</keyword>
<reference evidence="3 4" key="1">
    <citation type="submission" date="2019-02" db="EMBL/GenBank/DDBJ databases">
        <title>Arcanobacterium bovis sp. nov., isolated from the milk of a cow with mastitis.</title>
        <authorList>
            <person name="Sammra O."/>
            <person name="Foster G."/>
            <person name="Hassan A."/>
            <person name="Alssahen M."/>
            <person name="Laemmler C."/>
            <person name="Borowiak M."/>
            <person name="Malorny B."/>
            <person name="Abdulmawjood A."/>
        </authorList>
    </citation>
    <scope>NUCLEOTIDE SEQUENCE [LARGE SCALE GENOMIC DNA]</scope>
    <source>
        <strain evidence="3 4">C605018/01/1</strain>
    </source>
</reference>
<dbReference type="GO" id="GO:0006508">
    <property type="term" value="P:proteolysis"/>
    <property type="evidence" value="ECO:0007669"/>
    <property type="project" value="UniProtKB-KW"/>
</dbReference>
<dbReference type="InterPro" id="IPR027065">
    <property type="entry name" value="Lon_Prtase"/>
</dbReference>
<dbReference type="GO" id="GO:0005524">
    <property type="term" value="F:ATP binding"/>
    <property type="evidence" value="ECO:0007669"/>
    <property type="project" value="InterPro"/>
</dbReference>
<accession>A0A4Q9V033</accession>
<evidence type="ECO:0000256" key="1">
    <source>
        <dbReference type="PROSITE-ProRule" id="PRU01122"/>
    </source>
</evidence>
<dbReference type="InterPro" id="IPR014721">
    <property type="entry name" value="Ribsml_uS5_D2-typ_fold_subgr"/>
</dbReference>
<proteinExistence type="inferred from homology"/>
<gene>
    <name evidence="3" type="ORF">EZJ44_06605</name>
</gene>
<dbReference type="SUPFAM" id="SSF50156">
    <property type="entry name" value="PDZ domain-like"/>
    <property type="match status" value="1"/>
</dbReference>
<dbReference type="EC" id="3.4.21.53" evidence="1"/>
<dbReference type="InterPro" id="IPR036034">
    <property type="entry name" value="PDZ_sf"/>
</dbReference>
<dbReference type="Gene3D" id="3.30.230.10">
    <property type="match status" value="1"/>
</dbReference>
<dbReference type="PROSITE" id="PS51786">
    <property type="entry name" value="LON_PROTEOLYTIC"/>
    <property type="match status" value="1"/>
</dbReference>
<feature type="active site" evidence="1">
    <location>
        <position position="286"/>
    </location>
</feature>
<dbReference type="InterPro" id="IPR020568">
    <property type="entry name" value="Ribosomal_Su5_D2-typ_SF"/>
</dbReference>
<name>A0A4Q9V033_9ACTO</name>
<dbReference type="Proteomes" id="UP000293036">
    <property type="component" value="Unassembled WGS sequence"/>
</dbReference>
<dbReference type="SUPFAM" id="SSF54211">
    <property type="entry name" value="Ribosomal protein S5 domain 2-like"/>
    <property type="match status" value="1"/>
</dbReference>
<feature type="domain" description="Lon proteolytic" evidence="2">
    <location>
        <begin position="234"/>
        <end position="334"/>
    </location>
</feature>
<evidence type="ECO:0000259" key="2">
    <source>
        <dbReference type="PROSITE" id="PS51786"/>
    </source>
</evidence>
<keyword evidence="1" id="KW-0720">Serine protease</keyword>
<organism evidence="3 4">
    <name type="scientific">Arcanobacterium bovis</name>
    <dbReference type="NCBI Taxonomy" id="2529275"/>
    <lineage>
        <taxon>Bacteria</taxon>
        <taxon>Bacillati</taxon>
        <taxon>Actinomycetota</taxon>
        <taxon>Actinomycetes</taxon>
        <taxon>Actinomycetales</taxon>
        <taxon>Actinomycetaceae</taxon>
        <taxon>Arcanobacterium</taxon>
    </lineage>
</organism>
<protein>
    <recommendedName>
        <fullName evidence="1">endopeptidase La</fullName>
        <ecNumber evidence="1">3.4.21.53</ecNumber>
    </recommendedName>
</protein>
<dbReference type="GO" id="GO:0030163">
    <property type="term" value="P:protein catabolic process"/>
    <property type="evidence" value="ECO:0007669"/>
    <property type="project" value="InterPro"/>
</dbReference>
<sequence>MLLLLIASAVPSGYVVEGTGPALDVNSKVEGQPLVSVSDVQTYPSDTKLFMTTVSAYGNADAGAPVAQAVTALFRKDLQILPLRVMFPDNLSSEDVKKQNQMAMTSSQDTAALVAFEMAGYPVSMTLKVAGVSKDFPSGKKLQPGDVIKAIKLSSENDYHSISSFKQLASFLDATKPNTEVTMRLERNGKQVDESFTTVAHQKDANGWVAPGSILGVLIDVQDVKIPGKVKYIVEGIGGPSAGMMFTLGIYDQLTKESLGGKAAIAGTGTIAWNGNVGPIGGIEHKLQGAAEHGATDFIAPAENCRETIGYEPQGMNVWAVRTIDEARTVVESVKSGDTSKLTSCRDLLEHK</sequence>
<comment type="catalytic activity">
    <reaction evidence="1">
        <text>Hydrolysis of proteins in presence of ATP.</text>
        <dbReference type="EC" id="3.4.21.53"/>
    </reaction>
</comment>
<keyword evidence="1" id="KW-0645">Protease</keyword>
<dbReference type="Pfam" id="PF05362">
    <property type="entry name" value="Lon_C"/>
    <property type="match status" value="1"/>
</dbReference>
<evidence type="ECO:0000313" key="4">
    <source>
        <dbReference type="Proteomes" id="UP000293036"/>
    </source>
</evidence>
<feature type="active site" evidence="1">
    <location>
        <position position="241"/>
    </location>
</feature>
<dbReference type="OrthoDB" id="2356897at2"/>
<dbReference type="PANTHER" id="PTHR10046">
    <property type="entry name" value="ATP DEPENDENT LON PROTEASE FAMILY MEMBER"/>
    <property type="match status" value="1"/>
</dbReference>
<evidence type="ECO:0000313" key="3">
    <source>
        <dbReference type="EMBL" id="TBW21630.1"/>
    </source>
</evidence>
<comment type="caution">
    <text evidence="3">The sequence shown here is derived from an EMBL/GenBank/DDBJ whole genome shotgun (WGS) entry which is preliminary data.</text>
</comment>
<dbReference type="GO" id="GO:0004176">
    <property type="term" value="F:ATP-dependent peptidase activity"/>
    <property type="evidence" value="ECO:0007669"/>
    <property type="project" value="UniProtKB-UniRule"/>
</dbReference>
<dbReference type="InterPro" id="IPR008269">
    <property type="entry name" value="Lon_proteolytic"/>
</dbReference>
<dbReference type="Gene3D" id="2.30.42.10">
    <property type="match status" value="1"/>
</dbReference>